<keyword evidence="8" id="KW-1185">Reference proteome</keyword>
<keyword evidence="2 4" id="KW-0863">Zinc-finger</keyword>
<evidence type="ECO:0000256" key="3">
    <source>
        <dbReference type="ARBA" id="ARBA00022833"/>
    </source>
</evidence>
<keyword evidence="1" id="KW-0479">Metal-binding</keyword>
<dbReference type="PROSITE" id="PS50966">
    <property type="entry name" value="ZF_SWIM"/>
    <property type="match status" value="1"/>
</dbReference>
<keyword evidence="3" id="KW-0862">Zinc</keyword>
<dbReference type="SMART" id="SM00575">
    <property type="entry name" value="ZnF_PMZ"/>
    <property type="match status" value="1"/>
</dbReference>
<feature type="region of interest" description="Disordered" evidence="5">
    <location>
        <begin position="160"/>
        <end position="269"/>
    </location>
</feature>
<organism evidence="7 8">
    <name type="scientific">Lactuca virosa</name>
    <dbReference type="NCBI Taxonomy" id="75947"/>
    <lineage>
        <taxon>Eukaryota</taxon>
        <taxon>Viridiplantae</taxon>
        <taxon>Streptophyta</taxon>
        <taxon>Embryophyta</taxon>
        <taxon>Tracheophyta</taxon>
        <taxon>Spermatophyta</taxon>
        <taxon>Magnoliopsida</taxon>
        <taxon>eudicotyledons</taxon>
        <taxon>Gunneridae</taxon>
        <taxon>Pentapetalae</taxon>
        <taxon>asterids</taxon>
        <taxon>campanulids</taxon>
        <taxon>Asterales</taxon>
        <taxon>Asteraceae</taxon>
        <taxon>Cichorioideae</taxon>
        <taxon>Cichorieae</taxon>
        <taxon>Lactucinae</taxon>
        <taxon>Lactuca</taxon>
    </lineage>
</organism>
<comment type="caution">
    <text evidence="7">The sequence shown here is derived from an EMBL/GenBank/DDBJ whole genome shotgun (WGS) entry which is preliminary data.</text>
</comment>
<evidence type="ECO:0000259" key="6">
    <source>
        <dbReference type="PROSITE" id="PS50966"/>
    </source>
</evidence>
<dbReference type="AlphaFoldDB" id="A0AAU9M548"/>
<evidence type="ECO:0000256" key="1">
    <source>
        <dbReference type="ARBA" id="ARBA00022723"/>
    </source>
</evidence>
<feature type="compositionally biased region" description="Polar residues" evidence="5">
    <location>
        <begin position="221"/>
        <end position="269"/>
    </location>
</feature>
<feature type="compositionally biased region" description="Low complexity" evidence="5">
    <location>
        <begin position="185"/>
        <end position="199"/>
    </location>
</feature>
<feature type="region of interest" description="Disordered" evidence="5">
    <location>
        <begin position="509"/>
        <end position="570"/>
    </location>
</feature>
<dbReference type="Pfam" id="PF04434">
    <property type="entry name" value="SWIM"/>
    <property type="match status" value="1"/>
</dbReference>
<feature type="domain" description="SWIM-type" evidence="6">
    <location>
        <begin position="85"/>
        <end position="117"/>
    </location>
</feature>
<evidence type="ECO:0000256" key="2">
    <source>
        <dbReference type="ARBA" id="ARBA00022771"/>
    </source>
</evidence>
<feature type="compositionally biased region" description="Acidic residues" evidence="5">
    <location>
        <begin position="534"/>
        <end position="552"/>
    </location>
</feature>
<dbReference type="InterPro" id="IPR007527">
    <property type="entry name" value="Znf_SWIM"/>
</dbReference>
<accession>A0AAU9M548</accession>
<dbReference type="PANTHER" id="PTHR31973:SF187">
    <property type="entry name" value="MUTATOR TRANSPOSASE MUDRA PROTEIN"/>
    <property type="match status" value="1"/>
</dbReference>
<protein>
    <recommendedName>
        <fullName evidence="6">SWIM-type domain-containing protein</fullName>
    </recommendedName>
</protein>
<evidence type="ECO:0000313" key="7">
    <source>
        <dbReference type="EMBL" id="CAH1420671.1"/>
    </source>
</evidence>
<name>A0AAU9M548_9ASTR</name>
<reference evidence="7 8" key="1">
    <citation type="submission" date="2022-01" db="EMBL/GenBank/DDBJ databases">
        <authorList>
            <person name="Xiong W."/>
            <person name="Schranz E."/>
        </authorList>
    </citation>
    <scope>NUCLEOTIDE SEQUENCE [LARGE SCALE GENOMIC DNA]</scope>
</reference>
<evidence type="ECO:0000313" key="8">
    <source>
        <dbReference type="Proteomes" id="UP001157418"/>
    </source>
</evidence>
<dbReference type="PANTHER" id="PTHR31973">
    <property type="entry name" value="POLYPROTEIN, PUTATIVE-RELATED"/>
    <property type="match status" value="1"/>
</dbReference>
<proteinExistence type="predicted"/>
<gene>
    <name evidence="7" type="ORF">LVIROSA_LOCUS8121</name>
</gene>
<feature type="compositionally biased region" description="Basic and acidic residues" evidence="5">
    <location>
        <begin position="520"/>
        <end position="533"/>
    </location>
</feature>
<dbReference type="InterPro" id="IPR006564">
    <property type="entry name" value="Znf_PMZ"/>
</dbReference>
<dbReference type="EMBL" id="CAKMRJ010001112">
    <property type="protein sequence ID" value="CAH1420671.1"/>
    <property type="molecule type" value="Genomic_DNA"/>
</dbReference>
<evidence type="ECO:0000256" key="5">
    <source>
        <dbReference type="SAM" id="MobiDB-lite"/>
    </source>
</evidence>
<dbReference type="Proteomes" id="UP001157418">
    <property type="component" value="Unassembled WGS sequence"/>
</dbReference>
<sequence length="593" mass="66086">MDFELHGIYMDHEPGQEFVSMLDKCKDHFLNIILCDVNIRNASMTDEVKDRVDHGNDLHEEADEVLVGMHSLGNVFEVRRAYANYKVDLEGRVCSCRLWDLSGIPRVHAIAAINYIHQTSEGYISEYFSMNKFKEFYSTNISPMNWSNMWPQTRYNKSFPPVGRKMLGRPRIKRRRHESEKESKFSSTSMVKPPRTISIPKPPKKIGRPRKSDVVGFNPHVSGSNQHASQPPVTSTIPTQPSQLASQQGSQHATKKASQQDSVHASSSNIGKKIRKLGLRGLSLRVGGITSMGRQFSEVTIPGVRRKNLGVRRPNLRKSTTKFQDVNNQVPAVNDDIPNDVAQALVVNDVTLVNEVIEEEVVEVSVKVAQEPVSMVNEVIEVKEAIDVPVKVTQDLKESLDEVRDEIDQIIGSRNASDASDIPLVNEGGTEPEFTEGHASDVLPDKFKISVKGIANLLEAGYSMAKIESMGRLEIELDDTSPLEMDLNEEDPDVDEGGGEFVNDVLNDEGEGVENQDDGDVIKGEGEGVNDRNEVDDDVLNNEADDNGNEAPDEGHLIVPKTRKRKPSESITKLKLKRHFLIKMGVISHVQMK</sequence>
<evidence type="ECO:0000256" key="4">
    <source>
        <dbReference type="PROSITE-ProRule" id="PRU00325"/>
    </source>
</evidence>
<feature type="compositionally biased region" description="Acidic residues" evidence="5">
    <location>
        <begin position="509"/>
        <end position="519"/>
    </location>
</feature>
<dbReference type="GO" id="GO:0008270">
    <property type="term" value="F:zinc ion binding"/>
    <property type="evidence" value="ECO:0007669"/>
    <property type="project" value="UniProtKB-KW"/>
</dbReference>
<feature type="compositionally biased region" description="Basic residues" evidence="5">
    <location>
        <begin position="166"/>
        <end position="176"/>
    </location>
</feature>